<comment type="caution">
    <text evidence="1">The sequence shown here is derived from an EMBL/GenBank/DDBJ whole genome shotgun (WGS) entry which is preliminary data.</text>
</comment>
<dbReference type="EMBL" id="CM043041">
    <property type="protein sequence ID" value="KAI4571926.1"/>
    <property type="molecule type" value="Genomic_DNA"/>
</dbReference>
<reference evidence="1" key="1">
    <citation type="submission" date="2022-03" db="EMBL/GenBank/DDBJ databases">
        <title>Genomic analyses of argali, domestic sheep and their hybrids provide insights into chromosomal evolution, heterosis and genetic basis of agronomic traits.</title>
        <authorList>
            <person name="Li M."/>
        </authorList>
    </citation>
    <scope>NUCLEOTIDE SEQUENCE</scope>
    <source>
        <strain evidence="1">F1 hybrid</strain>
    </source>
</reference>
<gene>
    <name evidence="1" type="ORF">MJG53_014032</name>
</gene>
<keyword evidence="2" id="KW-1185">Reference proteome</keyword>
<protein>
    <submittedName>
        <fullName evidence="1">Uncharacterized protein</fullName>
    </submittedName>
</protein>
<feature type="non-terminal residue" evidence="1">
    <location>
        <position position="76"/>
    </location>
</feature>
<proteinExistence type="predicted"/>
<organism evidence="1 2">
    <name type="scientific">Ovis ammon polii x Ovis aries</name>
    <dbReference type="NCBI Taxonomy" id="2918886"/>
    <lineage>
        <taxon>Eukaryota</taxon>
        <taxon>Metazoa</taxon>
        <taxon>Chordata</taxon>
        <taxon>Craniata</taxon>
        <taxon>Vertebrata</taxon>
        <taxon>Euteleostomi</taxon>
        <taxon>Mammalia</taxon>
        <taxon>Eutheria</taxon>
        <taxon>Laurasiatheria</taxon>
        <taxon>Artiodactyla</taxon>
        <taxon>Ruminantia</taxon>
        <taxon>Pecora</taxon>
        <taxon>Bovidae</taxon>
        <taxon>Caprinae</taxon>
        <taxon>Ovis</taxon>
    </lineage>
</organism>
<accession>A0ACB9UK87</accession>
<evidence type="ECO:0000313" key="2">
    <source>
        <dbReference type="Proteomes" id="UP001057279"/>
    </source>
</evidence>
<evidence type="ECO:0000313" key="1">
    <source>
        <dbReference type="EMBL" id="KAI4571926.1"/>
    </source>
</evidence>
<dbReference type="Proteomes" id="UP001057279">
    <property type="component" value="Linkage Group LG16"/>
</dbReference>
<name>A0ACB9UK87_9CETA</name>
<sequence>MQQCDRLTTNSELGTWDLCCDRVSWRPREKSRVDPERRVDCTALERRYRPVSRGRKPRNPHPQGSCAATQLRADSQ</sequence>